<dbReference type="RefSeq" id="WP_208007387.1">
    <property type="nucleotide sequence ID" value="NZ_CP071796.1"/>
</dbReference>
<feature type="domain" description="DUF5666" evidence="1">
    <location>
        <begin position="189"/>
        <end position="248"/>
    </location>
</feature>
<sequence length="328" mass="33956">MAALAALQPGDVVEVHGATQSDNTVLATLIERKSGNHTPRVVGRLSQLDTAARTFHIGTLRIDYASARVSGNLANGRLVSVKAIEAPVNNVLRASAIKTSGEGAHGAALAAGTYLKLKGVAEAAPNSGLLTVSGTRVDVSQAVVEYGPIVAGAFLEVKGSWNGSVLMASKVEVERSRPGASADRNELYGAVSQLTHEGGRTMATVSGVMVDVSQAYFSKGSLAQLAVGSVVEVKGYLQGTLFIATKVELKSGRDADGYSYEHYGQVSDFVSVSDFKVNGVRVDASGARFEDGSAASLANGIYVEIKGAQNAAGVLVASKVEIKRGRGY</sequence>
<dbReference type="InterPro" id="IPR043724">
    <property type="entry name" value="DUF5666"/>
</dbReference>
<dbReference type="Proteomes" id="UP000663903">
    <property type="component" value="Chromosome"/>
</dbReference>
<protein>
    <recommendedName>
        <fullName evidence="1">DUF5666 domain-containing protein</fullName>
    </recommendedName>
</protein>
<evidence type="ECO:0000313" key="2">
    <source>
        <dbReference type="EMBL" id="QTD43980.1"/>
    </source>
</evidence>
<organism evidence="2 3">
    <name type="scientific">Ottowia testudinis</name>
    <dbReference type="NCBI Taxonomy" id="2816950"/>
    <lineage>
        <taxon>Bacteria</taxon>
        <taxon>Pseudomonadati</taxon>
        <taxon>Pseudomonadota</taxon>
        <taxon>Betaproteobacteria</taxon>
        <taxon>Burkholderiales</taxon>
        <taxon>Comamonadaceae</taxon>
        <taxon>Ottowia</taxon>
    </lineage>
</organism>
<evidence type="ECO:0000259" key="1">
    <source>
        <dbReference type="Pfam" id="PF18914"/>
    </source>
</evidence>
<feature type="domain" description="DUF5666" evidence="1">
    <location>
        <begin position="264"/>
        <end position="321"/>
    </location>
</feature>
<proteinExistence type="predicted"/>
<feature type="domain" description="DUF5666" evidence="1">
    <location>
        <begin position="118"/>
        <end position="172"/>
    </location>
</feature>
<name>A0A975H2A6_9BURK</name>
<reference evidence="2" key="1">
    <citation type="submission" date="2021-03" db="EMBL/GenBank/DDBJ databases">
        <title>Ottowia sp. 27C isolated from the cloaca of a Giant Asian pond turtle (Heosemys grandis).</title>
        <authorList>
            <person name="Spergser J."/>
            <person name="Busse H.-J."/>
        </authorList>
    </citation>
    <scope>NUCLEOTIDE SEQUENCE</scope>
    <source>
        <strain evidence="2">27C</strain>
    </source>
</reference>
<keyword evidence="3" id="KW-1185">Reference proteome</keyword>
<accession>A0A975H2A6</accession>
<feature type="domain" description="DUF5666" evidence="1">
    <location>
        <begin position="5"/>
        <end position="31"/>
    </location>
</feature>
<dbReference type="EMBL" id="CP071796">
    <property type="protein sequence ID" value="QTD43980.1"/>
    <property type="molecule type" value="Genomic_DNA"/>
</dbReference>
<dbReference type="AlphaFoldDB" id="A0A975H2A6"/>
<dbReference type="Pfam" id="PF18914">
    <property type="entry name" value="DUF5666"/>
    <property type="match status" value="4"/>
</dbReference>
<dbReference type="KEGG" id="otd:J1M35_12605"/>
<evidence type="ECO:0000313" key="3">
    <source>
        <dbReference type="Proteomes" id="UP000663903"/>
    </source>
</evidence>
<gene>
    <name evidence="2" type="ORF">J1M35_12605</name>
</gene>